<dbReference type="PANTHER" id="PTHR43802:SF1">
    <property type="entry name" value="IP11341P-RELATED"/>
    <property type="match status" value="1"/>
</dbReference>
<dbReference type="EMBL" id="CP063362">
    <property type="protein sequence ID" value="QRG06766.1"/>
    <property type="molecule type" value="Genomic_DNA"/>
</dbReference>
<dbReference type="SUPFAM" id="SSF52096">
    <property type="entry name" value="ClpP/crotonase"/>
    <property type="match status" value="1"/>
</dbReference>
<name>A0A974PP01_9HYPH</name>
<dbReference type="AlphaFoldDB" id="A0A974PP01"/>
<protein>
    <submittedName>
        <fullName evidence="2">Enoyl-CoA hydratase/isomerase family protein</fullName>
    </submittedName>
</protein>
<organism evidence="2 3">
    <name type="scientific">Xanthobacter dioxanivorans</name>
    <dbReference type="NCBI Taxonomy" id="2528964"/>
    <lineage>
        <taxon>Bacteria</taxon>
        <taxon>Pseudomonadati</taxon>
        <taxon>Pseudomonadota</taxon>
        <taxon>Alphaproteobacteria</taxon>
        <taxon>Hyphomicrobiales</taxon>
        <taxon>Xanthobacteraceae</taxon>
        <taxon>Xanthobacter</taxon>
    </lineage>
</organism>
<comment type="similarity">
    <text evidence="1">Belongs to the enoyl-CoA hydratase/isomerase family.</text>
</comment>
<reference evidence="2 3" key="1">
    <citation type="submission" date="2020-10" db="EMBL/GenBank/DDBJ databases">
        <title>Degradation of 1,4-Dioxane by Xanthobacter sp. YN2, via a Novel Group-2 Soluble Di-Iron Monooxygenase.</title>
        <authorList>
            <person name="Ma F."/>
            <person name="Wang Y."/>
            <person name="Yang J."/>
            <person name="Guo H."/>
            <person name="Su D."/>
            <person name="Yu L."/>
        </authorList>
    </citation>
    <scope>NUCLEOTIDE SEQUENCE [LARGE SCALE GENOMIC DNA]</scope>
    <source>
        <strain evidence="2 3">YN2</strain>
    </source>
</reference>
<accession>A0A974PP01</accession>
<dbReference type="RefSeq" id="WP_203193676.1">
    <property type="nucleotide sequence ID" value="NZ_CP063362.1"/>
</dbReference>
<dbReference type="Gene3D" id="3.90.226.10">
    <property type="entry name" value="2-enoyl-CoA Hydratase, Chain A, domain 1"/>
    <property type="match status" value="1"/>
</dbReference>
<dbReference type="InterPro" id="IPR001753">
    <property type="entry name" value="Enoyl-CoA_hydra/iso"/>
</dbReference>
<dbReference type="Proteomes" id="UP000596427">
    <property type="component" value="Chromosome"/>
</dbReference>
<sequence length="189" mass="20365">MEDGIRILTIKEPERRNPLDRPARFSNPFVSDVESWVEGGGRAIALACEIAVTAASTHLASPFGKIGMIPDIGLRVMHSARIEAGRAQPVFPNASTVEAKEGARLGFVNEPVPDRQALAKAQVMAQDLARAVAAAPRPRAPIKDCVAQAVDRALNFEGLPQPTLVFSADVMEGRRAFVDKRTCLPGRMT</sequence>
<dbReference type="KEGG" id="xdi:EZH22_28490"/>
<dbReference type="GO" id="GO:0003824">
    <property type="term" value="F:catalytic activity"/>
    <property type="evidence" value="ECO:0007669"/>
    <property type="project" value="UniProtKB-ARBA"/>
</dbReference>
<proteinExistence type="inferred from homology"/>
<gene>
    <name evidence="2" type="ORF">EZH22_28490</name>
</gene>
<evidence type="ECO:0000313" key="2">
    <source>
        <dbReference type="EMBL" id="QRG06766.1"/>
    </source>
</evidence>
<evidence type="ECO:0000256" key="1">
    <source>
        <dbReference type="ARBA" id="ARBA00005254"/>
    </source>
</evidence>
<dbReference type="Pfam" id="PF00378">
    <property type="entry name" value="ECH_1"/>
    <property type="match status" value="1"/>
</dbReference>
<evidence type="ECO:0000313" key="3">
    <source>
        <dbReference type="Proteomes" id="UP000596427"/>
    </source>
</evidence>
<keyword evidence="3" id="KW-1185">Reference proteome</keyword>
<dbReference type="PANTHER" id="PTHR43802">
    <property type="entry name" value="ENOYL-COA HYDRATASE"/>
    <property type="match status" value="1"/>
</dbReference>
<dbReference type="InterPro" id="IPR029045">
    <property type="entry name" value="ClpP/crotonase-like_dom_sf"/>
</dbReference>